<dbReference type="RefSeq" id="XP_001020301.1">
    <property type="nucleotide sequence ID" value="XM_001020301.3"/>
</dbReference>
<sequence length="563" mass="65810">MVDTQYKCRKHHSQFKNKICLDKECYTGRKFEVELCEKCCKNGHLQHQTVSLELFLEYLKKGLSDLRIQELENEEGLPRDIQEVAAFLQNELANSSVPKKTRQYLFDRVREFHKKRHLIFNKLSKKLKISKQSSQRIFKTRLLFHYARDLYLGLKNSNQIQNFSYIILPVFKKEISLSLNFTKENYFNPSRYQSLQFPSEIGSSHSCCMQTNCVVSSSTKLQLLSNNNQMAIESEGNQISSMQNIQAEGQRYKLNLNLFQGQQTNNFIFEGKCLQPSYYMQKMFLVGKGFVAYQCSRHLYYYNLQNNQLQIIHSLPKLHNMQMMVEELNSKEMCIFEGNELRIVCKLTGATLCSQKTEQVNQIRALNSSKVAYFSQYVIHIWDRDSRKVTNTIKLNLLAIQDIIEISKNRVCIGANDNFLFIYDLAKKKFIKKLDLEPYQKDRNLNCDNLIFTKINNNQMLTSFRGSRCISFWNLNTYKCIRTVMLQNDSLFSVAKLNCHALALGCLNKFHIFDTVTGEIVRTIHTKQQNQDGDERPELIGCIYSYDDKTILTLSQNCIKVFN</sequence>
<dbReference type="Proteomes" id="UP000009168">
    <property type="component" value="Unassembled WGS sequence"/>
</dbReference>
<proteinExistence type="predicted"/>
<evidence type="ECO:0000313" key="1">
    <source>
        <dbReference type="EMBL" id="EAS00056.1"/>
    </source>
</evidence>
<reference evidence="2" key="1">
    <citation type="journal article" date="2006" name="PLoS Biol.">
        <title>Macronuclear genome sequence of the ciliate Tetrahymena thermophila, a model eukaryote.</title>
        <authorList>
            <person name="Eisen J.A."/>
            <person name="Coyne R.S."/>
            <person name="Wu M."/>
            <person name="Wu D."/>
            <person name="Thiagarajan M."/>
            <person name="Wortman J.R."/>
            <person name="Badger J.H."/>
            <person name="Ren Q."/>
            <person name="Amedeo P."/>
            <person name="Jones K.M."/>
            <person name="Tallon L.J."/>
            <person name="Delcher A.L."/>
            <person name="Salzberg S.L."/>
            <person name="Silva J.C."/>
            <person name="Haas B.J."/>
            <person name="Majoros W.H."/>
            <person name="Farzad M."/>
            <person name="Carlton J.M."/>
            <person name="Smith R.K. Jr."/>
            <person name="Garg J."/>
            <person name="Pearlman R.E."/>
            <person name="Karrer K.M."/>
            <person name="Sun L."/>
            <person name="Manning G."/>
            <person name="Elde N.C."/>
            <person name="Turkewitz A.P."/>
            <person name="Asai D.J."/>
            <person name="Wilkes D.E."/>
            <person name="Wang Y."/>
            <person name="Cai H."/>
            <person name="Collins K."/>
            <person name="Stewart B.A."/>
            <person name="Lee S.R."/>
            <person name="Wilamowska K."/>
            <person name="Weinberg Z."/>
            <person name="Ruzzo W.L."/>
            <person name="Wloga D."/>
            <person name="Gaertig J."/>
            <person name="Frankel J."/>
            <person name="Tsao C.-C."/>
            <person name="Gorovsky M.A."/>
            <person name="Keeling P.J."/>
            <person name="Waller R.F."/>
            <person name="Patron N.J."/>
            <person name="Cherry J.M."/>
            <person name="Stover N.A."/>
            <person name="Krieger C.J."/>
            <person name="del Toro C."/>
            <person name="Ryder H.F."/>
            <person name="Williamson S.C."/>
            <person name="Barbeau R.A."/>
            <person name="Hamilton E.P."/>
            <person name="Orias E."/>
        </authorList>
    </citation>
    <scope>NUCLEOTIDE SEQUENCE [LARGE SCALE GENOMIC DNA]</scope>
    <source>
        <strain evidence="2">SB210</strain>
    </source>
</reference>
<dbReference type="SUPFAM" id="SSF50978">
    <property type="entry name" value="WD40 repeat-like"/>
    <property type="match status" value="1"/>
</dbReference>
<keyword evidence="2" id="KW-1185">Reference proteome</keyword>
<dbReference type="InterPro" id="IPR015943">
    <property type="entry name" value="WD40/YVTN_repeat-like_dom_sf"/>
</dbReference>
<gene>
    <name evidence="1" type="ORF">TTHERM_00890100</name>
</gene>
<accession>Q23U88</accession>
<organism evidence="1 2">
    <name type="scientific">Tetrahymena thermophila (strain SB210)</name>
    <dbReference type="NCBI Taxonomy" id="312017"/>
    <lineage>
        <taxon>Eukaryota</taxon>
        <taxon>Sar</taxon>
        <taxon>Alveolata</taxon>
        <taxon>Ciliophora</taxon>
        <taxon>Intramacronucleata</taxon>
        <taxon>Oligohymenophorea</taxon>
        <taxon>Hymenostomatida</taxon>
        <taxon>Tetrahymenina</taxon>
        <taxon>Tetrahymenidae</taxon>
        <taxon>Tetrahymena</taxon>
    </lineage>
</organism>
<dbReference type="KEGG" id="tet:TTHERM_00890100"/>
<evidence type="ECO:0000313" key="2">
    <source>
        <dbReference type="Proteomes" id="UP000009168"/>
    </source>
</evidence>
<evidence type="ECO:0008006" key="3">
    <source>
        <dbReference type="Google" id="ProtNLM"/>
    </source>
</evidence>
<dbReference type="HOGENOM" id="CLU_484433_0_0_1"/>
<name>Q23U88_TETTS</name>
<protein>
    <recommendedName>
        <fullName evidence="3">WD domain, G-beta repeat protein</fullName>
    </recommendedName>
</protein>
<dbReference type="EMBL" id="GG662629">
    <property type="protein sequence ID" value="EAS00056.1"/>
    <property type="molecule type" value="Genomic_DNA"/>
</dbReference>
<dbReference type="GeneID" id="7831044"/>
<dbReference type="InParanoid" id="Q23U88"/>
<dbReference type="AlphaFoldDB" id="Q23U88"/>
<dbReference type="Gene3D" id="2.130.10.10">
    <property type="entry name" value="YVTN repeat-like/Quinoprotein amine dehydrogenase"/>
    <property type="match status" value="1"/>
</dbReference>
<dbReference type="InterPro" id="IPR036322">
    <property type="entry name" value="WD40_repeat_dom_sf"/>
</dbReference>